<gene>
    <name evidence="5" type="ORF">Pan54_17690</name>
</gene>
<proteinExistence type="predicted"/>
<accession>A0A5C5XD67</accession>
<dbReference type="Proteomes" id="UP000316095">
    <property type="component" value="Unassembled WGS sequence"/>
</dbReference>
<feature type="domain" description="DUF1553" evidence="4">
    <location>
        <begin position="564"/>
        <end position="788"/>
    </location>
</feature>
<dbReference type="Pfam" id="PF02368">
    <property type="entry name" value="Big_2"/>
    <property type="match status" value="1"/>
</dbReference>
<evidence type="ECO:0000259" key="3">
    <source>
        <dbReference type="Pfam" id="PF07583"/>
    </source>
</evidence>
<sequence precursor="true">MRLQIKSHLAASITLLAFFGVMSLAYNADAADRSLVRIGLYPPQVNLKTAKDRQGLVVQAVYADGVTEDVTSKAAFKLAGDNCVKLEGATVLPVADGAGTLECTFNGQSASVPITVKEATAPRPVSFKLDVMPIFMRTGCNSGSCHGAARGKDGFNLSLFGFDPDGDHFRITREQLGRRINLAVPEASLLVEKGTGQVPHTGGKCYEVDSSYCTDIVEWISNKCPKDPEDIPFCDSIALYPEQAVLDGAGTQQKLTVLAHYSDGSERDVTHLALFQSSNDNSATVDTKTGLVTAAKRGEAFVMARFATHTVGSQMIVLPKGLDFTLTDEKPSNYIDELVLLKLKKLRMNPSPVCSDEIFIRRIYIDMVGQLPSPEQYTAFLQNQDPDKRSKVIDELIEQKEFTELWVSKWAEWLMMRSSNQVSYKSIILYYNWLAEQIADNVPLDQMVRELLTSSGGTFSEPATNYYELERDNLKVAENVAQTFMGMRIQCAQCHNHPFDRWTQNDYYNFAAFFAQVGRKQAEDSREKIIYNRGGGEVKHPVTNQNATPVFLGGGKPDVSGKDRRIVMATWLASPENPFFAENFVNRIWHHFYGIGIIDPVDDIRVSNPPTNPELLKELAKRFTESGYDYRQLIRDICNSKTYQRSTERNSTNETDETNFAHQTTRRIKAESVLDMISQVTETKDKFKGLPLGSRAVQIADGATSNYFLTTFGRATRETVCSCEVKMEPSLSQALHLLNGDTSNQKISSSNVIKTFVAEKKPADDVIKELYLRCLSRQPLEEELNKLRPLFAEESNYKQACEDVFWALLNSREFLFNH</sequence>
<dbReference type="InterPro" id="IPR011444">
    <property type="entry name" value="DUF1549"/>
</dbReference>
<dbReference type="InterPro" id="IPR003343">
    <property type="entry name" value="Big_2"/>
</dbReference>
<dbReference type="SUPFAM" id="SSF49373">
    <property type="entry name" value="Invasin/intimin cell-adhesion fragments"/>
    <property type="match status" value="1"/>
</dbReference>
<organism evidence="5 6">
    <name type="scientific">Rubinisphaera italica</name>
    <dbReference type="NCBI Taxonomy" id="2527969"/>
    <lineage>
        <taxon>Bacteria</taxon>
        <taxon>Pseudomonadati</taxon>
        <taxon>Planctomycetota</taxon>
        <taxon>Planctomycetia</taxon>
        <taxon>Planctomycetales</taxon>
        <taxon>Planctomycetaceae</taxon>
        <taxon>Rubinisphaera</taxon>
    </lineage>
</organism>
<dbReference type="AlphaFoldDB" id="A0A5C5XD67"/>
<name>A0A5C5XD67_9PLAN</name>
<reference evidence="5 6" key="1">
    <citation type="submission" date="2019-02" db="EMBL/GenBank/DDBJ databases">
        <title>Deep-cultivation of Planctomycetes and their phenomic and genomic characterization uncovers novel biology.</title>
        <authorList>
            <person name="Wiegand S."/>
            <person name="Jogler M."/>
            <person name="Boedeker C."/>
            <person name="Pinto D."/>
            <person name="Vollmers J."/>
            <person name="Rivas-Marin E."/>
            <person name="Kohn T."/>
            <person name="Peeters S.H."/>
            <person name="Heuer A."/>
            <person name="Rast P."/>
            <person name="Oberbeckmann S."/>
            <person name="Bunk B."/>
            <person name="Jeske O."/>
            <person name="Meyerdierks A."/>
            <person name="Storesund J.E."/>
            <person name="Kallscheuer N."/>
            <person name="Luecker S."/>
            <person name="Lage O.M."/>
            <person name="Pohl T."/>
            <person name="Merkel B.J."/>
            <person name="Hornburger P."/>
            <person name="Mueller R.-W."/>
            <person name="Bruemmer F."/>
            <person name="Labrenz M."/>
            <person name="Spormann A.M."/>
            <person name="Op Den Camp H."/>
            <person name="Overmann J."/>
            <person name="Amann R."/>
            <person name="Jetten M.S.M."/>
            <person name="Mascher T."/>
            <person name="Medema M.H."/>
            <person name="Devos D.P."/>
            <person name="Kaster A.-K."/>
            <person name="Ovreas L."/>
            <person name="Rohde M."/>
            <person name="Galperin M.Y."/>
            <person name="Jogler C."/>
        </authorList>
    </citation>
    <scope>NUCLEOTIDE SEQUENCE [LARGE SCALE GENOMIC DNA]</scope>
    <source>
        <strain evidence="5 6">Pan54</strain>
    </source>
</reference>
<dbReference type="PANTHER" id="PTHR35889">
    <property type="entry name" value="CYCLOINULO-OLIGOSACCHARIDE FRUCTANOTRANSFERASE-RELATED"/>
    <property type="match status" value="1"/>
</dbReference>
<evidence type="ECO:0000313" key="6">
    <source>
        <dbReference type="Proteomes" id="UP000316095"/>
    </source>
</evidence>
<evidence type="ECO:0000313" key="5">
    <source>
        <dbReference type="EMBL" id="TWT61036.1"/>
    </source>
</evidence>
<feature type="chain" id="PRO_5022969775" evidence="1">
    <location>
        <begin position="31"/>
        <end position="818"/>
    </location>
</feature>
<comment type="caution">
    <text evidence="5">The sequence shown here is derived from an EMBL/GenBank/DDBJ whole genome shotgun (WGS) entry which is preliminary data.</text>
</comment>
<dbReference type="InterPro" id="IPR008964">
    <property type="entry name" value="Invasin/intimin_cell_adhesion"/>
</dbReference>
<evidence type="ECO:0000256" key="1">
    <source>
        <dbReference type="SAM" id="SignalP"/>
    </source>
</evidence>
<dbReference type="Gene3D" id="2.60.40.1080">
    <property type="match status" value="2"/>
</dbReference>
<dbReference type="PANTHER" id="PTHR35889:SF3">
    <property type="entry name" value="F-BOX DOMAIN-CONTAINING PROTEIN"/>
    <property type="match status" value="1"/>
</dbReference>
<dbReference type="OrthoDB" id="289126at2"/>
<dbReference type="RefSeq" id="WP_146503072.1">
    <property type="nucleotide sequence ID" value="NZ_SJPG01000001.1"/>
</dbReference>
<protein>
    <submittedName>
        <fullName evidence="5">Bacterial Ig-like domain (Group 2)</fullName>
    </submittedName>
</protein>
<dbReference type="InterPro" id="IPR022655">
    <property type="entry name" value="DUF1553"/>
</dbReference>
<keyword evidence="1" id="KW-0732">Signal</keyword>
<dbReference type="Pfam" id="PF07587">
    <property type="entry name" value="PSD1"/>
    <property type="match status" value="1"/>
</dbReference>
<keyword evidence="6" id="KW-1185">Reference proteome</keyword>
<feature type="domain" description="DUF1549" evidence="3">
    <location>
        <begin position="335"/>
        <end position="517"/>
    </location>
</feature>
<evidence type="ECO:0000259" key="4">
    <source>
        <dbReference type="Pfam" id="PF07587"/>
    </source>
</evidence>
<feature type="domain" description="BIG2" evidence="2">
    <location>
        <begin position="236"/>
        <end position="302"/>
    </location>
</feature>
<dbReference type="Pfam" id="PF07583">
    <property type="entry name" value="PSCyt2"/>
    <property type="match status" value="1"/>
</dbReference>
<feature type="signal peptide" evidence="1">
    <location>
        <begin position="1"/>
        <end position="30"/>
    </location>
</feature>
<evidence type="ECO:0000259" key="2">
    <source>
        <dbReference type="Pfam" id="PF02368"/>
    </source>
</evidence>
<dbReference type="EMBL" id="SJPG01000001">
    <property type="protein sequence ID" value="TWT61036.1"/>
    <property type="molecule type" value="Genomic_DNA"/>
</dbReference>